<keyword evidence="4" id="KW-1185">Reference proteome</keyword>
<accession>A0AA97J7H2</accession>
<evidence type="ECO:0000259" key="3">
    <source>
        <dbReference type="PROSITE" id="PS50804"/>
    </source>
</evidence>
<evidence type="ECO:0000313" key="4">
    <source>
        <dbReference type="Proteomes" id="UP001190640"/>
    </source>
</evidence>
<dbReference type="GeneID" id="129327764"/>
<dbReference type="Pfam" id="PF02023">
    <property type="entry name" value="SCAN"/>
    <property type="match status" value="1"/>
</dbReference>
<dbReference type="InterPro" id="IPR050916">
    <property type="entry name" value="SCAN-C2H2_zinc_finger"/>
</dbReference>
<dbReference type="PANTHER" id="PTHR45935">
    <property type="entry name" value="PROTEIN ZBED8-RELATED"/>
    <property type="match status" value="1"/>
</dbReference>
<feature type="compositionally biased region" description="Basic and acidic residues" evidence="2">
    <location>
        <begin position="40"/>
        <end position="57"/>
    </location>
</feature>
<sequence length="245" mass="27739">MCLTALQQVKEDPEEGLQQCWEARWQEFLKAAKSHNTGLKKTEAPKPSAGDDSKKPPDSLVGVAVSSQHPTGDSVARFFPDCEAQEAFNSLDPSVKVKEEIPEEDAVGLEIQRQRFRQFGYQEAEGPQEVFRHLRALCYEWLKPRSRTKEQILELLILEQFLSILPQEMQSWVRERGPKSSAQAVALAEDFLAGQQEVKRAEPKMLETLQEVANKSLSEDKVKVQLVMETTPEKEEEARSLGKGF</sequence>
<keyword evidence="1" id="KW-0539">Nucleus</keyword>
<feature type="region of interest" description="Disordered" evidence="2">
    <location>
        <begin position="34"/>
        <end position="66"/>
    </location>
</feature>
<dbReference type="AlphaFoldDB" id="A0AA97J7H2"/>
<evidence type="ECO:0000313" key="5">
    <source>
        <dbReference type="RefSeq" id="XP_054832497.1"/>
    </source>
</evidence>
<dbReference type="SMART" id="SM00431">
    <property type="entry name" value="SCAN"/>
    <property type="match status" value="1"/>
</dbReference>
<evidence type="ECO:0000256" key="2">
    <source>
        <dbReference type="SAM" id="MobiDB-lite"/>
    </source>
</evidence>
<dbReference type="CDD" id="cd07936">
    <property type="entry name" value="SCAN"/>
    <property type="match status" value="1"/>
</dbReference>
<dbReference type="PROSITE" id="PS50804">
    <property type="entry name" value="SCAN_BOX"/>
    <property type="match status" value="1"/>
</dbReference>
<dbReference type="PANTHER" id="PTHR45935:SF15">
    <property type="entry name" value="SCAN BOX DOMAIN-CONTAINING PROTEIN"/>
    <property type="match status" value="1"/>
</dbReference>
<dbReference type="Gene3D" id="1.10.4020.10">
    <property type="entry name" value="DNA breaking-rejoining enzymes"/>
    <property type="match status" value="1"/>
</dbReference>
<dbReference type="Proteomes" id="UP001190640">
    <property type="component" value="Chromosome 4"/>
</dbReference>
<dbReference type="SUPFAM" id="SSF47353">
    <property type="entry name" value="Retrovirus capsid dimerization domain-like"/>
    <property type="match status" value="1"/>
</dbReference>
<gene>
    <name evidence="5" type="primary">LOC129327764</name>
</gene>
<dbReference type="InterPro" id="IPR003309">
    <property type="entry name" value="SCAN_dom"/>
</dbReference>
<evidence type="ECO:0000256" key="1">
    <source>
        <dbReference type="ARBA" id="ARBA00023242"/>
    </source>
</evidence>
<organism evidence="4 5">
    <name type="scientific">Eublepharis macularius</name>
    <name type="common">Leopard gecko</name>
    <name type="synonym">Cyrtodactylus macularius</name>
    <dbReference type="NCBI Taxonomy" id="481883"/>
    <lineage>
        <taxon>Eukaryota</taxon>
        <taxon>Metazoa</taxon>
        <taxon>Chordata</taxon>
        <taxon>Craniata</taxon>
        <taxon>Vertebrata</taxon>
        <taxon>Euteleostomi</taxon>
        <taxon>Lepidosauria</taxon>
        <taxon>Squamata</taxon>
        <taxon>Bifurcata</taxon>
        <taxon>Gekkota</taxon>
        <taxon>Eublepharidae</taxon>
        <taxon>Eublepharinae</taxon>
        <taxon>Eublepharis</taxon>
    </lineage>
</organism>
<feature type="domain" description="SCAN box" evidence="3">
    <location>
        <begin position="113"/>
        <end position="191"/>
    </location>
</feature>
<protein>
    <submittedName>
        <fullName evidence="5">Zinc finger protein 232-like</fullName>
    </submittedName>
</protein>
<reference evidence="5" key="1">
    <citation type="submission" date="2025-08" db="UniProtKB">
        <authorList>
            <consortium name="RefSeq"/>
        </authorList>
    </citation>
    <scope>IDENTIFICATION</scope>
    <source>
        <tissue evidence="5">Blood</tissue>
    </source>
</reference>
<dbReference type="InterPro" id="IPR038269">
    <property type="entry name" value="SCAN_sf"/>
</dbReference>
<proteinExistence type="predicted"/>
<dbReference type="KEGG" id="emc:129327764"/>
<dbReference type="RefSeq" id="XP_054832497.1">
    <property type="nucleotide sequence ID" value="XM_054976522.1"/>
</dbReference>
<name>A0AA97J7H2_EUBMA</name>
<dbReference type="FunFam" id="1.10.4020.10:FF:000001">
    <property type="entry name" value="zinc finger protein 263 isoform X1"/>
    <property type="match status" value="1"/>
</dbReference>